<organism evidence="7">
    <name type="scientific">Oppiella nova</name>
    <dbReference type="NCBI Taxonomy" id="334625"/>
    <lineage>
        <taxon>Eukaryota</taxon>
        <taxon>Metazoa</taxon>
        <taxon>Ecdysozoa</taxon>
        <taxon>Arthropoda</taxon>
        <taxon>Chelicerata</taxon>
        <taxon>Arachnida</taxon>
        <taxon>Acari</taxon>
        <taxon>Acariformes</taxon>
        <taxon>Sarcoptiformes</taxon>
        <taxon>Oribatida</taxon>
        <taxon>Brachypylina</taxon>
        <taxon>Oppioidea</taxon>
        <taxon>Oppiidae</taxon>
        <taxon>Oppiella</taxon>
    </lineage>
</organism>
<dbReference type="InterPro" id="IPR040057">
    <property type="entry name" value="Spe-39"/>
</dbReference>
<sequence>MTTYRISNDVDEDYWTQTKAYRFDFDDQTLVESSSVVGSESSEATIDEVLGLSGSASSGARVAQSLDEGLAESVVSAQIDECLQHMKSQETSVGSKRSPQHVINSLSKGIDIDLHEYKGKEDKLELLDTALHTNEGNAIISVVLHLKRTTKDSIFNYELSRRSLAADHYLFYLRQNKRMTELVDTLSMLGRHEEAAITAYSQAIACRDIDTKVHNLKSCLRNHFTSGGNDCIFWNNYISEQISLLELQLPIESDDRRQEREGHNQLFTQTQRTPLIDLPVLSTLYYCCLFHYCLSENHLASPKAICKAFYLSDQQFVWTALSALAQTRQWLQIDTLFEYKSWLGNKRLKCCIGFDKVVLLLHRNGAPLEVLNKYLQTIDNLDTKFNLAKEMKHLELAIDQEIGKN</sequence>
<gene>
    <name evidence="7" type="ORF">ONB1V03_LOCUS966</name>
</gene>
<evidence type="ECO:0000259" key="6">
    <source>
        <dbReference type="Pfam" id="PF04840"/>
    </source>
</evidence>
<dbReference type="Proteomes" id="UP000728032">
    <property type="component" value="Unassembled WGS sequence"/>
</dbReference>
<evidence type="ECO:0000313" key="8">
    <source>
        <dbReference type="Proteomes" id="UP000728032"/>
    </source>
</evidence>
<dbReference type="GO" id="GO:0006886">
    <property type="term" value="P:intracellular protein transport"/>
    <property type="evidence" value="ECO:0007669"/>
    <property type="project" value="InterPro"/>
</dbReference>
<reference evidence="7" key="1">
    <citation type="submission" date="2020-11" db="EMBL/GenBank/DDBJ databases">
        <authorList>
            <person name="Tran Van P."/>
        </authorList>
    </citation>
    <scope>NUCLEOTIDE SEQUENCE</scope>
</reference>
<evidence type="ECO:0000256" key="2">
    <source>
        <dbReference type="ARBA" id="ARBA00004541"/>
    </source>
</evidence>
<comment type="subcellular location">
    <subcellularLocation>
        <location evidence="2">Cytoplasmic vesicle</location>
    </subcellularLocation>
    <subcellularLocation>
        <location evidence="1">Early endosome</location>
    </subcellularLocation>
    <subcellularLocation>
        <location evidence="3">Late endosome</location>
    </subcellularLocation>
</comment>
<dbReference type="Pfam" id="PF04840">
    <property type="entry name" value="Vps16_C"/>
    <property type="match status" value="1"/>
</dbReference>
<dbReference type="GO" id="GO:0007034">
    <property type="term" value="P:vacuolar transport"/>
    <property type="evidence" value="ECO:0007669"/>
    <property type="project" value="TreeGrafter"/>
</dbReference>
<dbReference type="InterPro" id="IPR006925">
    <property type="entry name" value="Vps16_C"/>
</dbReference>
<evidence type="ECO:0000256" key="4">
    <source>
        <dbReference type="ARBA" id="ARBA00022753"/>
    </source>
</evidence>
<dbReference type="PANTHER" id="PTHR13364">
    <property type="entry name" value="DEFECTIVE SPERMATOGENESIS PROTEIN 39"/>
    <property type="match status" value="1"/>
</dbReference>
<keyword evidence="4" id="KW-0967">Endosome</keyword>
<evidence type="ECO:0000313" key="7">
    <source>
        <dbReference type="EMBL" id="CAD7637687.1"/>
    </source>
</evidence>
<evidence type="ECO:0000256" key="3">
    <source>
        <dbReference type="ARBA" id="ARBA00004603"/>
    </source>
</evidence>
<dbReference type="EMBL" id="OC914942">
    <property type="protein sequence ID" value="CAD7637687.1"/>
    <property type="molecule type" value="Genomic_DNA"/>
</dbReference>
<name>A0A7R9Q9K1_9ACAR</name>
<keyword evidence="5" id="KW-0968">Cytoplasmic vesicle</keyword>
<keyword evidence="8" id="KW-1185">Reference proteome</keyword>
<proteinExistence type="predicted"/>
<dbReference type="GO" id="GO:0005769">
    <property type="term" value="C:early endosome"/>
    <property type="evidence" value="ECO:0007669"/>
    <property type="project" value="UniProtKB-SubCell"/>
</dbReference>
<dbReference type="PANTHER" id="PTHR13364:SF6">
    <property type="entry name" value="SPERMATOGENESIS-DEFECTIVE PROTEIN 39 HOMOLOG"/>
    <property type="match status" value="1"/>
</dbReference>
<dbReference type="InterPro" id="IPR038132">
    <property type="entry name" value="Vps16_C_sf"/>
</dbReference>
<feature type="domain" description="Vps16 C-terminal" evidence="6">
    <location>
        <begin position="127"/>
        <end position="250"/>
    </location>
</feature>
<evidence type="ECO:0000256" key="5">
    <source>
        <dbReference type="ARBA" id="ARBA00023329"/>
    </source>
</evidence>
<dbReference type="Gene3D" id="1.10.150.780">
    <property type="entry name" value="Vps16, C-terminal region"/>
    <property type="match status" value="1"/>
</dbReference>
<accession>A0A7R9Q9K1</accession>
<dbReference type="AlphaFoldDB" id="A0A7R9Q9K1"/>
<evidence type="ECO:0000256" key="1">
    <source>
        <dbReference type="ARBA" id="ARBA00004412"/>
    </source>
</evidence>
<dbReference type="GO" id="GO:0099023">
    <property type="term" value="C:vesicle tethering complex"/>
    <property type="evidence" value="ECO:0007669"/>
    <property type="project" value="UniProtKB-ARBA"/>
</dbReference>
<protein>
    <recommendedName>
        <fullName evidence="6">Vps16 C-terminal domain-containing protein</fullName>
    </recommendedName>
</protein>
<dbReference type="GO" id="GO:0005770">
    <property type="term" value="C:late endosome"/>
    <property type="evidence" value="ECO:0007669"/>
    <property type="project" value="UniProtKB-SubCell"/>
</dbReference>
<dbReference type="OrthoDB" id="9977282at2759"/>
<dbReference type="EMBL" id="CAJPVJ010000117">
    <property type="protein sequence ID" value="CAG2161178.1"/>
    <property type="molecule type" value="Genomic_DNA"/>
</dbReference>